<keyword evidence="7 8" id="KW-0472">Membrane</keyword>
<dbReference type="OrthoDB" id="9808602at2"/>
<accession>A0A1U7HYB0</accession>
<evidence type="ECO:0000256" key="6">
    <source>
        <dbReference type="ARBA" id="ARBA00022989"/>
    </source>
</evidence>
<evidence type="ECO:0000313" key="11">
    <source>
        <dbReference type="Proteomes" id="UP000185984"/>
    </source>
</evidence>
<comment type="caution">
    <text evidence="10">The sequence shown here is derived from an EMBL/GenBank/DDBJ whole genome shotgun (WGS) entry which is preliminary data.</text>
</comment>
<dbReference type="GO" id="GO:0016780">
    <property type="term" value="F:phosphotransferase activity, for other substituted phosphate groups"/>
    <property type="evidence" value="ECO:0007669"/>
    <property type="project" value="TreeGrafter"/>
</dbReference>
<evidence type="ECO:0000313" key="10">
    <source>
        <dbReference type="EMBL" id="OKH28555.1"/>
    </source>
</evidence>
<gene>
    <name evidence="10" type="ORF">NIES1031_04825</name>
</gene>
<evidence type="ECO:0000256" key="1">
    <source>
        <dbReference type="ARBA" id="ARBA00004236"/>
    </source>
</evidence>
<protein>
    <submittedName>
        <fullName evidence="10">Galactosyl-1-phosphate transferase</fullName>
    </submittedName>
</protein>
<evidence type="ECO:0000256" key="8">
    <source>
        <dbReference type="SAM" id="Phobius"/>
    </source>
</evidence>
<dbReference type="InterPro" id="IPR003362">
    <property type="entry name" value="Bact_transf"/>
</dbReference>
<keyword evidence="6 8" id="KW-1133">Transmembrane helix</keyword>
<dbReference type="PANTHER" id="PTHR30576:SF4">
    <property type="entry name" value="UNDECAPRENYL-PHOSPHATE GALACTOSE PHOSPHOTRANSFERASE"/>
    <property type="match status" value="1"/>
</dbReference>
<dbReference type="STRING" id="247279.NIES1031_04825"/>
<keyword evidence="4 10" id="KW-0808">Transferase</keyword>
<comment type="similarity">
    <text evidence="2">Belongs to the bacterial sugar transferase family.</text>
</comment>
<feature type="domain" description="Bacterial sugar transferase" evidence="9">
    <location>
        <begin position="59"/>
        <end position="250"/>
    </location>
</feature>
<proteinExistence type="inferred from homology"/>
<dbReference type="GO" id="GO:0005886">
    <property type="term" value="C:plasma membrane"/>
    <property type="evidence" value="ECO:0007669"/>
    <property type="project" value="UniProtKB-SubCell"/>
</dbReference>
<evidence type="ECO:0000256" key="2">
    <source>
        <dbReference type="ARBA" id="ARBA00006464"/>
    </source>
</evidence>
<feature type="transmembrane region" description="Helical" evidence="8">
    <location>
        <begin position="62"/>
        <end position="87"/>
    </location>
</feature>
<dbReference type="EMBL" id="MRCC01000003">
    <property type="protein sequence ID" value="OKH28555.1"/>
    <property type="molecule type" value="Genomic_DNA"/>
</dbReference>
<evidence type="ECO:0000256" key="3">
    <source>
        <dbReference type="ARBA" id="ARBA00022475"/>
    </source>
</evidence>
<keyword evidence="11" id="KW-1185">Reference proteome</keyword>
<dbReference type="Pfam" id="PF02397">
    <property type="entry name" value="Bac_transf"/>
    <property type="match status" value="1"/>
</dbReference>
<name>A0A1U7HYB0_9CHRO</name>
<dbReference type="AlphaFoldDB" id="A0A1U7HYB0"/>
<dbReference type="RefSeq" id="WP_073548351.1">
    <property type="nucleotide sequence ID" value="NZ_CAWMVK010000023.1"/>
</dbReference>
<evidence type="ECO:0000256" key="7">
    <source>
        <dbReference type="ARBA" id="ARBA00023136"/>
    </source>
</evidence>
<evidence type="ECO:0000256" key="5">
    <source>
        <dbReference type="ARBA" id="ARBA00022692"/>
    </source>
</evidence>
<organism evidence="10 11">
    <name type="scientific">Chroogloeocystis siderophila 5.2 s.c.1</name>
    <dbReference type="NCBI Taxonomy" id="247279"/>
    <lineage>
        <taxon>Bacteria</taxon>
        <taxon>Bacillati</taxon>
        <taxon>Cyanobacteriota</taxon>
        <taxon>Cyanophyceae</taxon>
        <taxon>Oscillatoriophycideae</taxon>
        <taxon>Chroococcales</taxon>
        <taxon>Chroococcaceae</taxon>
        <taxon>Chroogloeocystis</taxon>
    </lineage>
</organism>
<sequence length="258" mass="29810">MTAHSLLSGKKIRAFVQSGLQKRSPSDKNKLLRSLLALTFAKQLLIKIPLDFVSREFIKRLFDIVFSLSVLILFSPVYLLLAFLIAYSSEGPIFYVQERVGKNYKPFGCIKFRTMVTNADEILVELMETSPHLRQEFADNFKLKQDPRITKIGHFLRLTSLDEFPQFWNVLKGDMSVVGPRPLVAQELYMYGSHIDKVLTIKPGITGLWQVSGRNDIPYSRRIQIDLYYVKFHNFWLDLWVIMKTIGVVIMPKNNGAY</sequence>
<keyword evidence="3" id="KW-1003">Cell membrane</keyword>
<reference evidence="10 11" key="1">
    <citation type="submission" date="2016-11" db="EMBL/GenBank/DDBJ databases">
        <title>Draft Genome Sequences of Nine Cyanobacterial Strains from Diverse Habitats.</title>
        <authorList>
            <person name="Zhu T."/>
            <person name="Hou S."/>
            <person name="Lu X."/>
            <person name="Hess W.R."/>
        </authorList>
    </citation>
    <scope>NUCLEOTIDE SEQUENCE [LARGE SCALE GENOMIC DNA]</scope>
    <source>
        <strain evidence="10 11">5.2 s.c.1</strain>
    </source>
</reference>
<evidence type="ECO:0000256" key="4">
    <source>
        <dbReference type="ARBA" id="ARBA00022679"/>
    </source>
</evidence>
<evidence type="ECO:0000259" key="9">
    <source>
        <dbReference type="Pfam" id="PF02397"/>
    </source>
</evidence>
<comment type="subcellular location">
    <subcellularLocation>
        <location evidence="1">Cell membrane</location>
    </subcellularLocation>
</comment>
<dbReference type="PANTHER" id="PTHR30576">
    <property type="entry name" value="COLANIC BIOSYNTHESIS UDP-GLUCOSE LIPID CARRIER TRANSFERASE"/>
    <property type="match status" value="1"/>
</dbReference>
<dbReference type="Proteomes" id="UP000185984">
    <property type="component" value="Unassembled WGS sequence"/>
</dbReference>
<keyword evidence="5 8" id="KW-0812">Transmembrane</keyword>